<feature type="transmembrane region" description="Helical" evidence="1">
    <location>
        <begin position="167"/>
        <end position="184"/>
    </location>
</feature>
<reference evidence="2 3" key="2">
    <citation type="submission" date="2020-08" db="EMBL/GenBank/DDBJ databases">
        <title>The Agave Microbiome: Exploring the role of microbial communities in plant adaptations to desert environments.</title>
        <authorList>
            <person name="Partida-Martinez L.P."/>
        </authorList>
    </citation>
    <scope>NUCLEOTIDE SEQUENCE [LARGE SCALE GENOMIC DNA]</scope>
    <source>
        <strain evidence="2 3">AS2.3</strain>
    </source>
</reference>
<dbReference type="Proteomes" id="UP000517753">
    <property type="component" value="Unassembled WGS sequence"/>
</dbReference>
<dbReference type="EMBL" id="JACCBY010000001">
    <property type="protein sequence ID" value="NYD89021.1"/>
    <property type="molecule type" value="Genomic_DNA"/>
</dbReference>
<reference evidence="2 3" key="1">
    <citation type="submission" date="2020-07" db="EMBL/GenBank/DDBJ databases">
        <authorList>
            <person name="Partida-Martinez L."/>
            <person name="Huntemann M."/>
            <person name="Clum A."/>
            <person name="Wang J."/>
            <person name="Palaniappan K."/>
            <person name="Ritter S."/>
            <person name="Chen I.-M."/>
            <person name="Stamatis D."/>
            <person name="Reddy T."/>
            <person name="O'Malley R."/>
            <person name="Daum C."/>
            <person name="Shapiro N."/>
            <person name="Ivanova N."/>
            <person name="Kyrpides N."/>
            <person name="Woyke T."/>
        </authorList>
    </citation>
    <scope>NUCLEOTIDE SEQUENCE [LARGE SCALE GENOMIC DNA]</scope>
    <source>
        <strain evidence="2 3">AS2.3</strain>
    </source>
</reference>
<evidence type="ECO:0000313" key="2">
    <source>
        <dbReference type="EMBL" id="NYD89021.1"/>
    </source>
</evidence>
<dbReference type="RefSeq" id="WP_179507544.1">
    <property type="nucleotide sequence ID" value="NZ_JACCBY010000001.1"/>
</dbReference>
<gene>
    <name evidence="2" type="ORF">HD841_000790</name>
</gene>
<dbReference type="AlphaFoldDB" id="A0A7Y9FKJ1"/>
<accession>A0A7Y9FKJ1</accession>
<keyword evidence="1" id="KW-1133">Transmembrane helix</keyword>
<organism evidence="2 3">
    <name type="scientific">Sphingomonas melonis</name>
    <dbReference type="NCBI Taxonomy" id="152682"/>
    <lineage>
        <taxon>Bacteria</taxon>
        <taxon>Pseudomonadati</taxon>
        <taxon>Pseudomonadota</taxon>
        <taxon>Alphaproteobacteria</taxon>
        <taxon>Sphingomonadales</taxon>
        <taxon>Sphingomonadaceae</taxon>
        <taxon>Sphingomonas</taxon>
    </lineage>
</organism>
<sequence>MPPFDRTRRRQDPLDLNDVSHALEVGSPLGCRRRLRSPGYQQHATTFGRTAGVLGLSSDGNGFVTGGGGFIDTTHRGVVSVVLEDESGRHSTQELPSDISVLQDGIVRLDQVNGRIIAATNLTGRQNAMVLLGPSGFIEAASFTRMHGALMIATVLMAGQTLSPRPFLGLTMTAALASLPILRFRRIRMLRRQRAELKDYMIEVMS</sequence>
<keyword evidence="3" id="KW-1185">Reference proteome</keyword>
<keyword evidence="1" id="KW-0472">Membrane</keyword>
<keyword evidence="1" id="KW-0812">Transmembrane</keyword>
<comment type="caution">
    <text evidence="2">The sequence shown here is derived from an EMBL/GenBank/DDBJ whole genome shotgun (WGS) entry which is preliminary data.</text>
</comment>
<protein>
    <submittedName>
        <fullName evidence="2">Uncharacterized protein</fullName>
    </submittedName>
</protein>
<evidence type="ECO:0000256" key="1">
    <source>
        <dbReference type="SAM" id="Phobius"/>
    </source>
</evidence>
<evidence type="ECO:0000313" key="3">
    <source>
        <dbReference type="Proteomes" id="UP000517753"/>
    </source>
</evidence>
<proteinExistence type="predicted"/>
<name>A0A7Y9FKJ1_9SPHN</name>